<dbReference type="InterPro" id="IPR009506">
    <property type="entry name" value="YjiS-like"/>
</dbReference>
<dbReference type="RefSeq" id="WP_133284033.1">
    <property type="nucleotide sequence ID" value="NZ_SMSI01000001.1"/>
</dbReference>
<comment type="caution">
    <text evidence="2">The sequence shown here is derived from an EMBL/GenBank/DDBJ whole genome shotgun (WGS) entry which is preliminary data.</text>
</comment>
<gene>
    <name evidence="2" type="ORF">E2A64_09070</name>
</gene>
<evidence type="ECO:0000313" key="3">
    <source>
        <dbReference type="Proteomes" id="UP000295131"/>
    </source>
</evidence>
<organism evidence="2 3">
    <name type="scientific">Pseudohoeflea suaedae</name>
    <dbReference type="NCBI Taxonomy" id="877384"/>
    <lineage>
        <taxon>Bacteria</taxon>
        <taxon>Pseudomonadati</taxon>
        <taxon>Pseudomonadota</taxon>
        <taxon>Alphaproteobacteria</taxon>
        <taxon>Hyphomicrobiales</taxon>
        <taxon>Rhizobiaceae</taxon>
        <taxon>Pseudohoeflea</taxon>
    </lineage>
</organism>
<dbReference type="Proteomes" id="UP000295131">
    <property type="component" value="Unassembled WGS sequence"/>
</dbReference>
<keyword evidence="3" id="KW-1185">Reference proteome</keyword>
<evidence type="ECO:0000259" key="1">
    <source>
        <dbReference type="Pfam" id="PF06568"/>
    </source>
</evidence>
<protein>
    <submittedName>
        <fullName evidence="2">DUF1127 domain-containing protein</fullName>
    </submittedName>
</protein>
<name>A0A4R5PQ12_9HYPH</name>
<feature type="domain" description="YjiS-like" evidence="1">
    <location>
        <begin position="4"/>
        <end position="38"/>
    </location>
</feature>
<evidence type="ECO:0000313" key="2">
    <source>
        <dbReference type="EMBL" id="TDH39202.1"/>
    </source>
</evidence>
<sequence length="47" mass="5662">MNIRKSFREWRMYRETVSELSRMSDRELSDLGISRGDIPFVSRRAAR</sequence>
<dbReference type="Pfam" id="PF06568">
    <property type="entry name" value="YjiS-like"/>
    <property type="match status" value="1"/>
</dbReference>
<reference evidence="2 3" key="1">
    <citation type="journal article" date="2013" name="Int. J. Syst. Evol. Microbiol.">
        <title>Hoeflea suaedae sp. nov., an endophytic bacterium isolated from the root of the halophyte Suaeda maritima.</title>
        <authorList>
            <person name="Chung E.J."/>
            <person name="Park J.A."/>
            <person name="Pramanik P."/>
            <person name="Bibi F."/>
            <person name="Jeon C.O."/>
            <person name="Chung Y.R."/>
        </authorList>
    </citation>
    <scope>NUCLEOTIDE SEQUENCE [LARGE SCALE GENOMIC DNA]</scope>
    <source>
        <strain evidence="2 3">YC6898</strain>
    </source>
</reference>
<dbReference type="EMBL" id="SMSI01000001">
    <property type="protein sequence ID" value="TDH39202.1"/>
    <property type="molecule type" value="Genomic_DNA"/>
</dbReference>
<dbReference type="AlphaFoldDB" id="A0A4R5PQ12"/>
<proteinExistence type="predicted"/>
<accession>A0A4R5PQ12</accession>
<dbReference type="OrthoDB" id="8244198at2"/>